<gene>
    <name evidence="2" type="ORF">ACFS2C_17360</name>
</gene>
<comment type="caution">
    <text evidence="2">The sequence shown here is derived from an EMBL/GenBank/DDBJ whole genome shotgun (WGS) entry which is preliminary data.</text>
</comment>
<proteinExistence type="predicted"/>
<organism evidence="2 3">
    <name type="scientific">Prauserella oleivorans</name>
    <dbReference type="NCBI Taxonomy" id="1478153"/>
    <lineage>
        <taxon>Bacteria</taxon>
        <taxon>Bacillati</taxon>
        <taxon>Actinomycetota</taxon>
        <taxon>Actinomycetes</taxon>
        <taxon>Pseudonocardiales</taxon>
        <taxon>Pseudonocardiaceae</taxon>
        <taxon>Prauserella</taxon>
    </lineage>
</organism>
<feature type="compositionally biased region" description="Basic and acidic residues" evidence="1">
    <location>
        <begin position="41"/>
        <end position="58"/>
    </location>
</feature>
<feature type="region of interest" description="Disordered" evidence="1">
    <location>
        <begin position="1"/>
        <end position="58"/>
    </location>
</feature>
<evidence type="ECO:0000313" key="2">
    <source>
        <dbReference type="EMBL" id="MFD2801164.1"/>
    </source>
</evidence>
<reference evidence="3" key="1">
    <citation type="journal article" date="2019" name="Int. J. Syst. Evol. Microbiol.">
        <title>The Global Catalogue of Microorganisms (GCM) 10K type strain sequencing project: providing services to taxonomists for standard genome sequencing and annotation.</title>
        <authorList>
            <consortium name="The Broad Institute Genomics Platform"/>
            <consortium name="The Broad Institute Genome Sequencing Center for Infectious Disease"/>
            <person name="Wu L."/>
            <person name="Ma J."/>
        </authorList>
    </citation>
    <scope>NUCLEOTIDE SEQUENCE [LARGE SCALE GENOMIC DNA]</scope>
    <source>
        <strain evidence="3">IBRC-M 10906</strain>
    </source>
</reference>
<keyword evidence="3" id="KW-1185">Reference proteome</keyword>
<evidence type="ECO:0000256" key="1">
    <source>
        <dbReference type="SAM" id="MobiDB-lite"/>
    </source>
</evidence>
<evidence type="ECO:0000313" key="3">
    <source>
        <dbReference type="Proteomes" id="UP001597478"/>
    </source>
</evidence>
<name>A0ABW5WDB1_9PSEU</name>
<dbReference type="Proteomes" id="UP001597478">
    <property type="component" value="Unassembled WGS sequence"/>
</dbReference>
<accession>A0ABW5WDB1</accession>
<sequence>MTTMPFEPRPESGDEEIAAADVGRGGPQPAPGFGVAGEEPDQTHDAEQEQAEDKSDAD</sequence>
<dbReference type="EMBL" id="JBHUOF010000021">
    <property type="protein sequence ID" value="MFD2801164.1"/>
    <property type="molecule type" value="Genomic_DNA"/>
</dbReference>
<dbReference type="RefSeq" id="WP_377391338.1">
    <property type="nucleotide sequence ID" value="NZ_JBHSAN010000024.1"/>
</dbReference>
<protein>
    <submittedName>
        <fullName evidence="2">Uncharacterized protein</fullName>
    </submittedName>
</protein>